<organism evidence="3 4">
    <name type="scientific">Dyadobacter soli</name>
    <dbReference type="NCBI Taxonomy" id="659014"/>
    <lineage>
        <taxon>Bacteria</taxon>
        <taxon>Pseudomonadati</taxon>
        <taxon>Bacteroidota</taxon>
        <taxon>Cytophagia</taxon>
        <taxon>Cytophagales</taxon>
        <taxon>Spirosomataceae</taxon>
        <taxon>Dyadobacter</taxon>
    </lineage>
</organism>
<keyword evidence="4" id="KW-1185">Reference proteome</keyword>
<dbReference type="Pfam" id="PF00144">
    <property type="entry name" value="Beta-lactamase"/>
    <property type="match status" value="1"/>
</dbReference>
<proteinExistence type="predicted"/>
<name>A0A1G7HLH6_9BACT</name>
<dbReference type="InterPro" id="IPR012338">
    <property type="entry name" value="Beta-lactam/transpept-like"/>
</dbReference>
<dbReference type="PANTHER" id="PTHR46825">
    <property type="entry name" value="D-ALANYL-D-ALANINE-CARBOXYPEPTIDASE/ENDOPEPTIDASE AMPH"/>
    <property type="match status" value="1"/>
</dbReference>
<keyword evidence="1" id="KW-0732">Signal</keyword>
<reference evidence="4" key="1">
    <citation type="submission" date="2016-10" db="EMBL/GenBank/DDBJ databases">
        <authorList>
            <person name="Varghese N."/>
            <person name="Submissions S."/>
        </authorList>
    </citation>
    <scope>NUCLEOTIDE SEQUENCE [LARGE SCALE GENOMIC DNA]</scope>
    <source>
        <strain evidence="4">DSM 25329</strain>
    </source>
</reference>
<dbReference type="EMBL" id="FNAN01000008">
    <property type="protein sequence ID" value="SDF01322.1"/>
    <property type="molecule type" value="Genomic_DNA"/>
</dbReference>
<feature type="domain" description="Beta-lactamase-related" evidence="2">
    <location>
        <begin position="28"/>
        <end position="313"/>
    </location>
</feature>
<dbReference type="SUPFAM" id="SSF56601">
    <property type="entry name" value="beta-lactamase/transpeptidase-like"/>
    <property type="match status" value="1"/>
</dbReference>
<dbReference type="AlphaFoldDB" id="A0A1G7HLH6"/>
<dbReference type="STRING" id="659014.SAMN04487996_108199"/>
<dbReference type="OrthoDB" id="9793489at2"/>
<sequence>MKYTLALLLLFCFFQKSWSQARGGFEKDVERYARMLGLPAYALGVAEGDRIVFFKSAGYADSAGKVAITKDHIFEIASVTKSLTAIALQQLEQAGKLSLNDPVDKYPNRYFTKERWNAQTTLAHLVSHTSESTPVGSAFVYNGSKFNIVFNAFSAINPMDSTEEMTRPFTIEIEKGILKPLQMTHTLTRFTEADHGDLRKWVAVKYSFDAAAGKYVPRPVNPAGMQSGPGFGMMSSVQDLVRYSAAIGKESILPAERYRKITTPFYPGSPQGMGWFTGSVAGVDLHWSYGYGDNSSALLLRVPQRNLTLLLLSPANAHSAAALLGFGNLLLSPVAAAFVRNYVLNAPESIDFEENRERVVASLEKRRAPEVTDVLLHEAFGAVMALSYSADKGMPGNHSKSIDLLKTLIQNYPKHPLWQATAAFEFIAESEDKAVLDFGKKMVADFGKTGNVHPAKSLYAGLILEKNGDMEGAMAFYNALAAGDDFKEQSYKLNAMMKVAKYDMARNPASAKATLERLVRYKEYVTAKDGMYNEAKEMLVKLE</sequence>
<evidence type="ECO:0000313" key="3">
    <source>
        <dbReference type="EMBL" id="SDF01322.1"/>
    </source>
</evidence>
<evidence type="ECO:0000256" key="1">
    <source>
        <dbReference type="SAM" id="SignalP"/>
    </source>
</evidence>
<gene>
    <name evidence="3" type="ORF">SAMN04487996_108199</name>
</gene>
<dbReference type="Gene3D" id="3.40.710.10">
    <property type="entry name" value="DD-peptidase/beta-lactamase superfamily"/>
    <property type="match status" value="2"/>
</dbReference>
<dbReference type="Proteomes" id="UP000198748">
    <property type="component" value="Unassembled WGS sequence"/>
</dbReference>
<dbReference type="RefSeq" id="WP_090151239.1">
    <property type="nucleotide sequence ID" value="NZ_FNAN01000008.1"/>
</dbReference>
<dbReference type="InterPro" id="IPR001466">
    <property type="entry name" value="Beta-lactam-related"/>
</dbReference>
<evidence type="ECO:0000259" key="2">
    <source>
        <dbReference type="Pfam" id="PF00144"/>
    </source>
</evidence>
<dbReference type="InterPro" id="IPR050491">
    <property type="entry name" value="AmpC-like"/>
</dbReference>
<accession>A0A1G7HLH6</accession>
<feature type="signal peptide" evidence="1">
    <location>
        <begin position="1"/>
        <end position="21"/>
    </location>
</feature>
<evidence type="ECO:0000313" key="4">
    <source>
        <dbReference type="Proteomes" id="UP000198748"/>
    </source>
</evidence>
<feature type="chain" id="PRO_5011517664" evidence="1">
    <location>
        <begin position="22"/>
        <end position="543"/>
    </location>
</feature>
<protein>
    <submittedName>
        <fullName evidence="3">CubicO group peptidase, beta-lactamase class C family</fullName>
    </submittedName>
</protein>
<dbReference type="PANTHER" id="PTHR46825:SF9">
    <property type="entry name" value="BETA-LACTAMASE-RELATED DOMAIN-CONTAINING PROTEIN"/>
    <property type="match status" value="1"/>
</dbReference>